<dbReference type="KEGG" id="dcb:C3Y92_06720"/>
<dbReference type="RefSeq" id="WP_129350985.1">
    <property type="nucleotide sequence ID" value="NZ_CP026538.1"/>
</dbReference>
<gene>
    <name evidence="3" type="ORF">C3Y92_06720</name>
</gene>
<name>A0A4P6HKC2_9BACT</name>
<protein>
    <submittedName>
        <fullName evidence="3">Sel1 repeat family protein</fullName>
    </submittedName>
</protein>
<evidence type="ECO:0000313" key="4">
    <source>
        <dbReference type="Proteomes" id="UP000293296"/>
    </source>
</evidence>
<keyword evidence="4" id="KW-1185">Reference proteome</keyword>
<evidence type="ECO:0000256" key="1">
    <source>
        <dbReference type="SAM" id="MobiDB-lite"/>
    </source>
</evidence>
<dbReference type="InterPro" id="IPR050767">
    <property type="entry name" value="Sel1_AlgK"/>
</dbReference>
<dbReference type="AlphaFoldDB" id="A0A4P6HKC2"/>
<dbReference type="SMART" id="SM00671">
    <property type="entry name" value="SEL1"/>
    <property type="match status" value="3"/>
</dbReference>
<proteinExistence type="predicted"/>
<accession>A0A4P6HKC2</accession>
<dbReference type="Pfam" id="PF08238">
    <property type="entry name" value="Sel1"/>
    <property type="match status" value="3"/>
</dbReference>
<dbReference type="Gene3D" id="1.25.40.10">
    <property type="entry name" value="Tetratricopeptide repeat domain"/>
    <property type="match status" value="1"/>
</dbReference>
<organism evidence="3 4">
    <name type="scientific">Solidesulfovibrio carbinolicus</name>
    <dbReference type="NCBI Taxonomy" id="296842"/>
    <lineage>
        <taxon>Bacteria</taxon>
        <taxon>Pseudomonadati</taxon>
        <taxon>Thermodesulfobacteriota</taxon>
        <taxon>Desulfovibrionia</taxon>
        <taxon>Desulfovibrionales</taxon>
        <taxon>Desulfovibrionaceae</taxon>
        <taxon>Solidesulfovibrio</taxon>
    </lineage>
</organism>
<evidence type="ECO:0000313" key="3">
    <source>
        <dbReference type="EMBL" id="QAZ66944.1"/>
    </source>
</evidence>
<dbReference type="InterPro" id="IPR011990">
    <property type="entry name" value="TPR-like_helical_dom_sf"/>
</dbReference>
<feature type="chain" id="PRO_5020685365" evidence="2">
    <location>
        <begin position="23"/>
        <end position="223"/>
    </location>
</feature>
<dbReference type="EMBL" id="CP026538">
    <property type="protein sequence ID" value="QAZ66944.1"/>
    <property type="molecule type" value="Genomic_DNA"/>
</dbReference>
<dbReference type="SUPFAM" id="SSF81901">
    <property type="entry name" value="HCP-like"/>
    <property type="match status" value="1"/>
</dbReference>
<dbReference type="Proteomes" id="UP000293296">
    <property type="component" value="Chromosome"/>
</dbReference>
<keyword evidence="2" id="KW-0732">Signal</keyword>
<dbReference type="InterPro" id="IPR006597">
    <property type="entry name" value="Sel1-like"/>
</dbReference>
<feature type="region of interest" description="Disordered" evidence="1">
    <location>
        <begin position="202"/>
        <end position="223"/>
    </location>
</feature>
<dbReference type="PANTHER" id="PTHR11102">
    <property type="entry name" value="SEL-1-LIKE PROTEIN"/>
    <property type="match status" value="1"/>
</dbReference>
<sequence>MARKPFGKGALAFGCAASVAWAALGLSAVARAGLEEGRAAWREGNYPRAFEEFLPLATAGDVTLQNQIAAMYYMGQGVAQDYAKAAEWFRKAAAAGSPEAQYCLGKLYYYGQGVPQNFEEAVKQLTEAAQGGKGGAQYLLATLQLYGKGVEANPVKAYFWTLLAVAAPDTPAEDKSAAQALRDQIGATLNKRQIDSMQAMVNAWTPRKTPPAPAPAAAPRRGG</sequence>
<dbReference type="OrthoDB" id="5372609at2"/>
<feature type="signal peptide" evidence="2">
    <location>
        <begin position="1"/>
        <end position="22"/>
    </location>
</feature>
<evidence type="ECO:0000256" key="2">
    <source>
        <dbReference type="SAM" id="SignalP"/>
    </source>
</evidence>
<dbReference type="PANTHER" id="PTHR11102:SF160">
    <property type="entry name" value="ERAD-ASSOCIATED E3 UBIQUITIN-PROTEIN LIGASE COMPONENT HRD3"/>
    <property type="match status" value="1"/>
</dbReference>
<reference evidence="3 4" key="1">
    <citation type="submission" date="2018-02" db="EMBL/GenBank/DDBJ databases">
        <title>Genome sequence of Desulfovibrio carbinolicus DSM 3852.</title>
        <authorList>
            <person name="Wilbanks E."/>
            <person name="Skennerton C.T."/>
            <person name="Orphan V.J."/>
        </authorList>
    </citation>
    <scope>NUCLEOTIDE SEQUENCE [LARGE SCALE GENOMIC DNA]</scope>
    <source>
        <strain evidence="3 4">DSM 3852</strain>
    </source>
</reference>